<evidence type="ECO:0000313" key="1">
    <source>
        <dbReference type="EMBL" id="COV26528.1"/>
    </source>
</evidence>
<dbReference type="Proteomes" id="UP000038802">
    <property type="component" value="Unassembled WGS sequence"/>
</dbReference>
<dbReference type="EMBL" id="CSAE01000073">
    <property type="protein sequence ID" value="COV26528.1"/>
    <property type="molecule type" value="Genomic_DNA"/>
</dbReference>
<sequence length="57" mass="6416">MSGRHREVAQQGVVADVDRVGPNMRDGPQRIQALDRFDLELIVAQYNPLVTAFDGHR</sequence>
<evidence type="ECO:0000313" key="3">
    <source>
        <dbReference type="Proteomes" id="UP000038802"/>
    </source>
</evidence>
<dbReference type="AlphaFoldDB" id="A0A0U0QQM7"/>
<evidence type="ECO:0000313" key="4">
    <source>
        <dbReference type="Proteomes" id="UP000044938"/>
    </source>
</evidence>
<reference evidence="3 4" key="1">
    <citation type="submission" date="2015-03" db="EMBL/GenBank/DDBJ databases">
        <authorList>
            <consortium name="Pathogen Informatics"/>
        </authorList>
    </citation>
    <scope>NUCLEOTIDE SEQUENCE [LARGE SCALE GENOMIC DNA]</scope>
    <source>
        <strain evidence="3">K00500041</strain>
        <strain evidence="2 4">M09401471</strain>
    </source>
</reference>
<proteinExistence type="predicted"/>
<protein>
    <submittedName>
        <fullName evidence="1">Uncharacterized protein</fullName>
    </submittedName>
</protein>
<gene>
    <name evidence="1" type="ORF">ERS007703_00982</name>
    <name evidence="2" type="ORF">ERS007720_02520</name>
</gene>
<name>A0A0U0QQM7_MYCTX</name>
<dbReference type="Proteomes" id="UP000044938">
    <property type="component" value="Unassembled WGS sequence"/>
</dbReference>
<accession>A0A0U0QQM7</accession>
<reference evidence="1" key="2">
    <citation type="submission" date="2015-03" db="EMBL/GenBank/DDBJ databases">
        <authorList>
            <person name="Murphy D."/>
        </authorList>
    </citation>
    <scope>NUCLEOTIDE SEQUENCE [LARGE SCALE GENOMIC DNA]</scope>
    <source>
        <strain evidence="1">K00500041</strain>
    </source>
</reference>
<evidence type="ECO:0000313" key="2">
    <source>
        <dbReference type="EMBL" id="COW38443.1"/>
    </source>
</evidence>
<dbReference type="EMBL" id="CSAJ01000329">
    <property type="protein sequence ID" value="COW38443.1"/>
    <property type="molecule type" value="Genomic_DNA"/>
</dbReference>
<organism evidence="1 3">
    <name type="scientific">Mycobacterium tuberculosis</name>
    <dbReference type="NCBI Taxonomy" id="1773"/>
    <lineage>
        <taxon>Bacteria</taxon>
        <taxon>Bacillati</taxon>
        <taxon>Actinomycetota</taxon>
        <taxon>Actinomycetes</taxon>
        <taxon>Mycobacteriales</taxon>
        <taxon>Mycobacteriaceae</taxon>
        <taxon>Mycobacterium</taxon>
        <taxon>Mycobacterium tuberculosis complex</taxon>
    </lineage>
</organism>